<feature type="domain" description="FlgD/Vpr Ig-like" evidence="1">
    <location>
        <begin position="277"/>
        <end position="332"/>
    </location>
</feature>
<protein>
    <recommendedName>
        <fullName evidence="1">FlgD/Vpr Ig-like domain-containing protein</fullName>
    </recommendedName>
</protein>
<evidence type="ECO:0000259" key="1">
    <source>
        <dbReference type="Pfam" id="PF13860"/>
    </source>
</evidence>
<evidence type="ECO:0000313" key="3">
    <source>
        <dbReference type="Proteomes" id="UP000183085"/>
    </source>
</evidence>
<gene>
    <name evidence="2" type="ORF">AUJ95_00685</name>
</gene>
<dbReference type="STRING" id="1817895.AUJ95_00685"/>
<dbReference type="Gene3D" id="2.40.160.60">
    <property type="entry name" value="Outer membrane protein transport protein (OMPP1/FadL/TodX)"/>
    <property type="match status" value="1"/>
</dbReference>
<dbReference type="SUPFAM" id="SSF56935">
    <property type="entry name" value="Porins"/>
    <property type="match status" value="1"/>
</dbReference>
<accession>A0A1J5EL38</accession>
<comment type="caution">
    <text evidence="2">The sequence shown here is derived from an EMBL/GenBank/DDBJ whole genome shotgun (WGS) entry which is preliminary data.</text>
</comment>
<dbReference type="Pfam" id="PF13860">
    <property type="entry name" value="FlgD_ig"/>
    <property type="match status" value="1"/>
</dbReference>
<sequence length="369" mass="41366">MGKAFVAISDDATSVYYNPAGLTRIQGAEFTGLFAPLFEDTNYSFLSFVHPTEEFGAFGIGMALLNSGNFDGRNDRAQPTGELTELERCIILSHGRKVSRKLSLGANVKIFTQDIASYSDTRIGLDGAMLLELRDYLSFGLNIQNIVSPNLKLKDKKETFPLTIKVGSALKSFNNNFLLGLDVEKLHSQGYKTHLGAEYWLRHRSVALRMGLDNTEITSGVGIDFEKYIIDYSLSHQNLGYAHRFSFTYVFETFAVKIQVSPKAFSPLGKYNWTTIKMDIKQKDKVKKWDLTIKDKTGATVKTYEGKGEPPSELTWEGRDENNKVMSDGVYKCLLRVVDVADNAYKSGQEKVEIITEVPEVVVPMEIGW</sequence>
<dbReference type="Proteomes" id="UP000183085">
    <property type="component" value="Unassembled WGS sequence"/>
</dbReference>
<name>A0A1J5EL38_9BACT</name>
<dbReference type="EMBL" id="MNYI01000016">
    <property type="protein sequence ID" value="OIP43464.1"/>
    <property type="molecule type" value="Genomic_DNA"/>
</dbReference>
<dbReference type="InterPro" id="IPR025965">
    <property type="entry name" value="FlgD/Vpr_Ig-like"/>
</dbReference>
<organism evidence="2 3">
    <name type="scientific">Candidatus Desantisbacteria bacterium CG2_30_40_21</name>
    <dbReference type="NCBI Taxonomy" id="1817895"/>
    <lineage>
        <taxon>Bacteria</taxon>
        <taxon>Candidatus Desantisiibacteriota</taxon>
    </lineage>
</organism>
<dbReference type="Gene3D" id="2.60.40.4070">
    <property type="match status" value="1"/>
</dbReference>
<proteinExistence type="predicted"/>
<reference evidence="2 3" key="1">
    <citation type="journal article" date="2016" name="Environ. Microbiol.">
        <title>Genomic resolution of a cold subsurface aquifer community provides metabolic insights for novel microbes adapted to high CO concentrations.</title>
        <authorList>
            <person name="Probst A.J."/>
            <person name="Castelle C.J."/>
            <person name="Singh A."/>
            <person name="Brown C.T."/>
            <person name="Anantharaman K."/>
            <person name="Sharon I."/>
            <person name="Hug L.A."/>
            <person name="Burstein D."/>
            <person name="Emerson J.B."/>
            <person name="Thomas B.C."/>
            <person name="Banfield J.F."/>
        </authorList>
    </citation>
    <scope>NUCLEOTIDE SEQUENCE [LARGE SCALE GENOMIC DNA]</scope>
    <source>
        <strain evidence="2">CG2_30_40_21</strain>
    </source>
</reference>
<dbReference type="AlphaFoldDB" id="A0A1J5EL38"/>
<evidence type="ECO:0000313" key="2">
    <source>
        <dbReference type="EMBL" id="OIP43464.1"/>
    </source>
</evidence>
<dbReference type="NCBIfam" id="NF033709">
    <property type="entry name" value="PorV_fam"/>
    <property type="match status" value="1"/>
</dbReference>